<dbReference type="Proteomes" id="UP000024635">
    <property type="component" value="Unassembled WGS sequence"/>
</dbReference>
<dbReference type="AlphaFoldDB" id="A0A016TXS8"/>
<gene>
    <name evidence="1" type="primary">Acey_s0070.g490</name>
    <name evidence="1" type="ORF">Y032_0070g490</name>
</gene>
<sequence>MRSTTALREMHVALVGMAGSGKSGLFPDVKTHRAKEYSSLVSNAHPAKNPTTLQMTSIQNKSYDTPDDEINPTALQMTNIQNKSHDTPHDEYTE</sequence>
<evidence type="ECO:0000313" key="2">
    <source>
        <dbReference type="Proteomes" id="UP000024635"/>
    </source>
</evidence>
<organism evidence="1 2">
    <name type="scientific">Ancylostoma ceylanicum</name>
    <dbReference type="NCBI Taxonomy" id="53326"/>
    <lineage>
        <taxon>Eukaryota</taxon>
        <taxon>Metazoa</taxon>
        <taxon>Ecdysozoa</taxon>
        <taxon>Nematoda</taxon>
        <taxon>Chromadorea</taxon>
        <taxon>Rhabditida</taxon>
        <taxon>Rhabditina</taxon>
        <taxon>Rhabditomorpha</taxon>
        <taxon>Strongyloidea</taxon>
        <taxon>Ancylostomatidae</taxon>
        <taxon>Ancylostomatinae</taxon>
        <taxon>Ancylostoma</taxon>
    </lineage>
</organism>
<dbReference type="EMBL" id="JARK01001406">
    <property type="protein sequence ID" value="EYC07541.1"/>
    <property type="molecule type" value="Genomic_DNA"/>
</dbReference>
<protein>
    <submittedName>
        <fullName evidence="1">Uncharacterized protein</fullName>
    </submittedName>
</protein>
<accession>A0A016TXS8</accession>
<evidence type="ECO:0000313" key="1">
    <source>
        <dbReference type="EMBL" id="EYC07541.1"/>
    </source>
</evidence>
<comment type="caution">
    <text evidence="1">The sequence shown here is derived from an EMBL/GenBank/DDBJ whole genome shotgun (WGS) entry which is preliminary data.</text>
</comment>
<reference evidence="2" key="1">
    <citation type="journal article" date="2015" name="Nat. Genet.">
        <title>The genome and transcriptome of the zoonotic hookworm Ancylostoma ceylanicum identify infection-specific gene families.</title>
        <authorList>
            <person name="Schwarz E.M."/>
            <person name="Hu Y."/>
            <person name="Antoshechkin I."/>
            <person name="Miller M.M."/>
            <person name="Sternberg P.W."/>
            <person name="Aroian R.V."/>
        </authorList>
    </citation>
    <scope>NUCLEOTIDE SEQUENCE</scope>
    <source>
        <strain evidence="2">HY135</strain>
    </source>
</reference>
<keyword evidence="2" id="KW-1185">Reference proteome</keyword>
<name>A0A016TXS8_9BILA</name>
<proteinExistence type="predicted"/>